<dbReference type="Proteomes" id="UP001432401">
    <property type="component" value="Unassembled WGS sequence"/>
</dbReference>
<comment type="caution">
    <text evidence="1">The sequence shown here is derived from an EMBL/GenBank/DDBJ whole genome shotgun (WGS) entry which is preliminary data.</text>
</comment>
<name>A0ABV2A007_9ACTN</name>
<gene>
    <name evidence="1" type="ORF">ABUK86_23150</name>
</gene>
<keyword evidence="2" id="KW-1185">Reference proteome</keyword>
<accession>A0ABV2A007</accession>
<proteinExistence type="predicted"/>
<dbReference type="EMBL" id="JBEQNB010000013">
    <property type="protein sequence ID" value="MES0836692.1"/>
    <property type="molecule type" value="Genomic_DNA"/>
</dbReference>
<evidence type="ECO:0000313" key="2">
    <source>
        <dbReference type="Proteomes" id="UP001432401"/>
    </source>
</evidence>
<sequence>MPHVEVSQDTDRQLELLAGWEGISKGEIIARILTRLSMTETFPGFANEGTPVPVYASYKEHRVEGWFEPATHRLGIVSSPWNGQVFDNPSPAAGAVVKHANSLLPPGKRVSTARNGWAFWKLAATGETIQSLRPGKPADRRS</sequence>
<evidence type="ECO:0000313" key="1">
    <source>
        <dbReference type="EMBL" id="MES0836692.1"/>
    </source>
</evidence>
<reference evidence="1 2" key="1">
    <citation type="submission" date="2024-06" db="EMBL/GenBank/DDBJ databases">
        <authorList>
            <person name="Bataeva Y.V."/>
            <person name="Grigorian L.N."/>
            <person name="Solomentsev V.I."/>
        </authorList>
    </citation>
    <scope>NUCLEOTIDE SEQUENCE [LARGE SCALE GENOMIC DNA]</scope>
    <source>
        <strain evidence="2">SCPM-O-B-12605 (RCAM04882)</strain>
    </source>
</reference>
<organism evidence="1 2">
    <name type="scientific">Nocardiopsis tropica</name>
    <dbReference type="NCBI Taxonomy" id="109330"/>
    <lineage>
        <taxon>Bacteria</taxon>
        <taxon>Bacillati</taxon>
        <taxon>Actinomycetota</taxon>
        <taxon>Actinomycetes</taxon>
        <taxon>Streptosporangiales</taxon>
        <taxon>Nocardiopsidaceae</taxon>
        <taxon>Nocardiopsis</taxon>
    </lineage>
</organism>
<dbReference type="RefSeq" id="WP_352985503.1">
    <property type="nucleotide sequence ID" value="NZ_JBEQNA010000012.1"/>
</dbReference>
<evidence type="ECO:0008006" key="3">
    <source>
        <dbReference type="Google" id="ProtNLM"/>
    </source>
</evidence>
<protein>
    <recommendedName>
        <fullName evidence="3">Ribbon-helix-helix protein CopG domain-containing protein</fullName>
    </recommendedName>
</protein>